<accession>A0AAN6WXI0</accession>
<reference evidence="2" key="1">
    <citation type="journal article" date="2023" name="Mol. Phylogenet. Evol.">
        <title>Genome-scale phylogeny and comparative genomics of the fungal order Sordariales.</title>
        <authorList>
            <person name="Hensen N."/>
            <person name="Bonometti L."/>
            <person name="Westerberg I."/>
            <person name="Brannstrom I.O."/>
            <person name="Guillou S."/>
            <person name="Cros-Aarteil S."/>
            <person name="Calhoun S."/>
            <person name="Haridas S."/>
            <person name="Kuo A."/>
            <person name="Mondo S."/>
            <person name="Pangilinan J."/>
            <person name="Riley R."/>
            <person name="LaButti K."/>
            <person name="Andreopoulos B."/>
            <person name="Lipzen A."/>
            <person name="Chen C."/>
            <person name="Yan M."/>
            <person name="Daum C."/>
            <person name="Ng V."/>
            <person name="Clum A."/>
            <person name="Steindorff A."/>
            <person name="Ohm R.A."/>
            <person name="Martin F."/>
            <person name="Silar P."/>
            <person name="Natvig D.O."/>
            <person name="Lalanne C."/>
            <person name="Gautier V."/>
            <person name="Ament-Velasquez S.L."/>
            <person name="Kruys A."/>
            <person name="Hutchinson M.I."/>
            <person name="Powell A.J."/>
            <person name="Barry K."/>
            <person name="Miller A.N."/>
            <person name="Grigoriev I.V."/>
            <person name="Debuchy R."/>
            <person name="Gladieux P."/>
            <person name="Hiltunen Thoren M."/>
            <person name="Johannesson H."/>
        </authorList>
    </citation>
    <scope>NUCLEOTIDE SEQUENCE</scope>
    <source>
        <strain evidence="2">PSN309</strain>
    </source>
</reference>
<feature type="region of interest" description="Disordered" evidence="1">
    <location>
        <begin position="1"/>
        <end position="22"/>
    </location>
</feature>
<evidence type="ECO:0008006" key="4">
    <source>
        <dbReference type="Google" id="ProtNLM"/>
    </source>
</evidence>
<organism evidence="2 3">
    <name type="scientific">Podospora australis</name>
    <dbReference type="NCBI Taxonomy" id="1536484"/>
    <lineage>
        <taxon>Eukaryota</taxon>
        <taxon>Fungi</taxon>
        <taxon>Dikarya</taxon>
        <taxon>Ascomycota</taxon>
        <taxon>Pezizomycotina</taxon>
        <taxon>Sordariomycetes</taxon>
        <taxon>Sordariomycetidae</taxon>
        <taxon>Sordariales</taxon>
        <taxon>Podosporaceae</taxon>
        <taxon>Podospora</taxon>
    </lineage>
</organism>
<dbReference type="AlphaFoldDB" id="A0AAN6WXI0"/>
<evidence type="ECO:0000313" key="2">
    <source>
        <dbReference type="EMBL" id="KAK4189776.1"/>
    </source>
</evidence>
<gene>
    <name evidence="2" type="ORF">QBC35DRAFT_379597</name>
</gene>
<protein>
    <recommendedName>
        <fullName evidence="4">Apple domain-containing protein</fullName>
    </recommendedName>
</protein>
<evidence type="ECO:0000256" key="1">
    <source>
        <dbReference type="SAM" id="MobiDB-lite"/>
    </source>
</evidence>
<sequence length="147" mass="15688">TTTTTTTTPTNPITSESPSLTTTSSVASLTTTSSTTLPIATGSCPGIQNTQYVTSNGKSFVQVCGLDYAGKDEANDIGSARTKTFTQCMEICAKKSDCTGAGWGPSEDDPEQHICWMKNKLQNHHKATPTWTFAILMAEKVDEEAQT</sequence>
<name>A0AAN6WXI0_9PEZI</name>
<comment type="caution">
    <text evidence="2">The sequence shown here is derived from an EMBL/GenBank/DDBJ whole genome shotgun (WGS) entry which is preliminary data.</text>
</comment>
<evidence type="ECO:0000313" key="3">
    <source>
        <dbReference type="Proteomes" id="UP001302126"/>
    </source>
</evidence>
<feature type="non-terminal residue" evidence="2">
    <location>
        <position position="1"/>
    </location>
</feature>
<reference evidence="2" key="2">
    <citation type="submission" date="2023-05" db="EMBL/GenBank/DDBJ databases">
        <authorList>
            <consortium name="Lawrence Berkeley National Laboratory"/>
            <person name="Steindorff A."/>
            <person name="Hensen N."/>
            <person name="Bonometti L."/>
            <person name="Westerberg I."/>
            <person name="Brannstrom I.O."/>
            <person name="Guillou S."/>
            <person name="Cros-Aarteil S."/>
            <person name="Calhoun S."/>
            <person name="Haridas S."/>
            <person name="Kuo A."/>
            <person name="Mondo S."/>
            <person name="Pangilinan J."/>
            <person name="Riley R."/>
            <person name="Labutti K."/>
            <person name="Andreopoulos B."/>
            <person name="Lipzen A."/>
            <person name="Chen C."/>
            <person name="Yanf M."/>
            <person name="Daum C."/>
            <person name="Ng V."/>
            <person name="Clum A."/>
            <person name="Ohm R."/>
            <person name="Martin F."/>
            <person name="Silar P."/>
            <person name="Natvig D."/>
            <person name="Lalanne C."/>
            <person name="Gautier V."/>
            <person name="Ament-Velasquez S.L."/>
            <person name="Kruys A."/>
            <person name="Hutchinson M.I."/>
            <person name="Powell A.J."/>
            <person name="Barry K."/>
            <person name="Miller A.N."/>
            <person name="Grigoriev I.V."/>
            <person name="Debuchy R."/>
            <person name="Gladieux P."/>
            <person name="Thoren M.H."/>
            <person name="Johannesson H."/>
        </authorList>
    </citation>
    <scope>NUCLEOTIDE SEQUENCE</scope>
    <source>
        <strain evidence="2">PSN309</strain>
    </source>
</reference>
<dbReference type="Proteomes" id="UP001302126">
    <property type="component" value="Unassembled WGS sequence"/>
</dbReference>
<keyword evidence="3" id="KW-1185">Reference proteome</keyword>
<dbReference type="EMBL" id="MU864372">
    <property type="protein sequence ID" value="KAK4189776.1"/>
    <property type="molecule type" value="Genomic_DNA"/>
</dbReference>
<proteinExistence type="predicted"/>
<dbReference type="Gene3D" id="3.50.4.10">
    <property type="entry name" value="Hepatocyte Growth Factor"/>
    <property type="match status" value="1"/>
</dbReference>